<dbReference type="InterPro" id="IPR006140">
    <property type="entry name" value="D-isomer_DH_NAD-bd"/>
</dbReference>
<dbReference type="InterPro" id="IPR036291">
    <property type="entry name" value="NAD(P)-bd_dom_sf"/>
</dbReference>
<name>A0A1K0HD16_9BASI</name>
<dbReference type="GO" id="GO:0051287">
    <property type="term" value="F:NAD binding"/>
    <property type="evidence" value="ECO:0007669"/>
    <property type="project" value="InterPro"/>
</dbReference>
<dbReference type="OrthoDB" id="298012at2759"/>
<dbReference type="EMBL" id="LT558138">
    <property type="protein sequence ID" value="SAM86315.1"/>
    <property type="molecule type" value="Genomic_DNA"/>
</dbReference>
<reference evidence="4" key="1">
    <citation type="submission" date="2016-04" db="EMBL/GenBank/DDBJ databases">
        <authorList>
            <person name="Guldener U."/>
            <person name="Guldener U."/>
        </authorList>
    </citation>
    <scope>NUCLEOTIDE SEQUENCE [LARGE SCALE GENOMIC DNA]</scope>
    <source>
        <strain evidence="4">UB2112</strain>
    </source>
</reference>
<organism evidence="3 4">
    <name type="scientific">Ustilago bromivora</name>
    <dbReference type="NCBI Taxonomy" id="307758"/>
    <lineage>
        <taxon>Eukaryota</taxon>
        <taxon>Fungi</taxon>
        <taxon>Dikarya</taxon>
        <taxon>Basidiomycota</taxon>
        <taxon>Ustilaginomycotina</taxon>
        <taxon>Ustilaginomycetes</taxon>
        <taxon>Ustilaginales</taxon>
        <taxon>Ustilaginaceae</taxon>
        <taxon>Ustilago</taxon>
    </lineage>
</organism>
<accession>A0A1K0HD16</accession>
<dbReference type="PROSITE" id="PS00671">
    <property type="entry name" value="D_2_HYDROXYACID_DH_3"/>
    <property type="match status" value="1"/>
</dbReference>
<dbReference type="InterPro" id="IPR029753">
    <property type="entry name" value="D-isomer_DH_CS"/>
</dbReference>
<dbReference type="Proteomes" id="UP000179920">
    <property type="component" value="Chromosome XXII"/>
</dbReference>
<evidence type="ECO:0000313" key="4">
    <source>
        <dbReference type="Proteomes" id="UP000179920"/>
    </source>
</evidence>
<gene>
    <name evidence="3" type="ORF">UBRO_08773</name>
</gene>
<proteinExistence type="predicted"/>
<dbReference type="InterPro" id="IPR050223">
    <property type="entry name" value="D-isomer_2-hydroxyacid_DH"/>
</dbReference>
<feature type="domain" description="D-isomer specific 2-hydroxyacid dehydrogenase NAD-binding" evidence="2">
    <location>
        <begin position="136"/>
        <end position="283"/>
    </location>
</feature>
<dbReference type="PANTHER" id="PTHR10996:SF277">
    <property type="entry name" value="GLYOXYLATE REDUCTASE_HYDROXYPYRUVATE REDUCTASE"/>
    <property type="match status" value="1"/>
</dbReference>
<evidence type="ECO:0000259" key="2">
    <source>
        <dbReference type="Pfam" id="PF02826"/>
    </source>
</evidence>
<sequence length="321" mass="33931">MLNVAILPADPTRTCLSIRNLTSTLLSPSSSPLSSHLTIHTSLTPSVTALIWLPNIKQANTSVELSTLLSSPAGGSINFIQMPMTGIDDFLPLIRSTCEKITWSCAKGCCATLVAEHALALALALLRGLSKTGCMTASQIASLAGKSVLVVGNGGIGKQISRFLLPFGCQVIMADSITTKAQLLQLLQKVRVVFIACPLTETTKGMFAGEALSAMRSDAVLINVARGEIVNTGALINAVKEGKLNAAGLDVLTFTQGKEGEKEKEELDKLVKEGKVLITPHAAIPHHMIEALLGERIRHNLEVLATGKGELMGVVDTNKGY</sequence>
<dbReference type="Pfam" id="PF02826">
    <property type="entry name" value="2-Hacid_dh_C"/>
    <property type="match status" value="1"/>
</dbReference>
<dbReference type="GO" id="GO:0016618">
    <property type="term" value="F:hydroxypyruvate reductase [NAD(P)H] activity"/>
    <property type="evidence" value="ECO:0007669"/>
    <property type="project" value="TreeGrafter"/>
</dbReference>
<evidence type="ECO:0000313" key="3">
    <source>
        <dbReference type="EMBL" id="SAM86315.1"/>
    </source>
</evidence>
<dbReference type="Gene3D" id="3.40.50.720">
    <property type="entry name" value="NAD(P)-binding Rossmann-like Domain"/>
    <property type="match status" value="2"/>
</dbReference>
<protein>
    <recommendedName>
        <fullName evidence="2">D-isomer specific 2-hydroxyacid dehydrogenase NAD-binding domain-containing protein</fullName>
    </recommendedName>
</protein>
<dbReference type="SUPFAM" id="SSF51735">
    <property type="entry name" value="NAD(P)-binding Rossmann-fold domains"/>
    <property type="match status" value="1"/>
</dbReference>
<keyword evidence="1" id="KW-0560">Oxidoreductase</keyword>
<dbReference type="GO" id="GO:0005829">
    <property type="term" value="C:cytosol"/>
    <property type="evidence" value="ECO:0007669"/>
    <property type="project" value="TreeGrafter"/>
</dbReference>
<dbReference type="PANTHER" id="PTHR10996">
    <property type="entry name" value="2-HYDROXYACID DEHYDROGENASE-RELATED"/>
    <property type="match status" value="1"/>
</dbReference>
<dbReference type="AlphaFoldDB" id="A0A1K0HD16"/>
<evidence type="ECO:0000256" key="1">
    <source>
        <dbReference type="ARBA" id="ARBA00023002"/>
    </source>
</evidence>
<dbReference type="GO" id="GO:0030267">
    <property type="term" value="F:glyoxylate reductase (NADPH) activity"/>
    <property type="evidence" value="ECO:0007669"/>
    <property type="project" value="TreeGrafter"/>
</dbReference>